<evidence type="ECO:0000256" key="8">
    <source>
        <dbReference type="SAM" id="Phobius"/>
    </source>
</evidence>
<evidence type="ECO:0000256" key="6">
    <source>
        <dbReference type="ARBA" id="ARBA00022989"/>
    </source>
</evidence>
<keyword evidence="5 8" id="KW-0812">Transmembrane</keyword>
<evidence type="ECO:0000256" key="5">
    <source>
        <dbReference type="ARBA" id="ARBA00022692"/>
    </source>
</evidence>
<gene>
    <name evidence="9" type="ORF">GH975_06660</name>
</gene>
<evidence type="ECO:0000313" key="10">
    <source>
        <dbReference type="Proteomes" id="UP000388235"/>
    </source>
</evidence>
<keyword evidence="4" id="KW-1003">Cell membrane</keyword>
<name>A0A5Q2QD68_9GAMM</name>
<feature type="transmembrane region" description="Helical" evidence="8">
    <location>
        <begin position="182"/>
        <end position="197"/>
    </location>
</feature>
<keyword evidence="10" id="KW-1185">Reference proteome</keyword>
<dbReference type="AlphaFoldDB" id="A0A5Q2QD68"/>
<dbReference type="OrthoDB" id="9803444at2"/>
<evidence type="ECO:0000256" key="1">
    <source>
        <dbReference type="ARBA" id="ARBA00004651"/>
    </source>
</evidence>
<sequence>MANAMRQGALSVLPFCVTVVPFGVAWAVAAQAAGLPDWMTLAMSAVVFAGASQFASLELLGGQGSLLAICLLTFAVNARHVLMGTTLYPDFGRYSFGRQAAMVMTLTDAPFALIQNEPDRAKRIGLIVAGGWLVWLAWVLGTVIGLLFGSVIGDPALYGFDAVMPVFFLVVLVSAFRGRRSLLPWLSAALVAIAWQRVMGGNWHVLVGAVVGGVVNAVQRK</sequence>
<organism evidence="9 10">
    <name type="scientific">Litorivicinus lipolyticus</name>
    <dbReference type="NCBI Taxonomy" id="418701"/>
    <lineage>
        <taxon>Bacteria</taxon>
        <taxon>Pseudomonadati</taxon>
        <taxon>Pseudomonadota</taxon>
        <taxon>Gammaproteobacteria</taxon>
        <taxon>Oceanospirillales</taxon>
        <taxon>Litorivicinaceae</taxon>
        <taxon>Litorivicinus</taxon>
    </lineage>
</organism>
<dbReference type="InterPro" id="IPR011606">
    <property type="entry name" value="Brnchd-chn_aa_trnsp_permease"/>
</dbReference>
<evidence type="ECO:0000256" key="2">
    <source>
        <dbReference type="ARBA" id="ARBA00010735"/>
    </source>
</evidence>
<dbReference type="Pfam" id="PF03591">
    <property type="entry name" value="AzlC"/>
    <property type="match status" value="1"/>
</dbReference>
<dbReference type="Proteomes" id="UP000388235">
    <property type="component" value="Chromosome"/>
</dbReference>
<dbReference type="RefSeq" id="WP_153713776.1">
    <property type="nucleotide sequence ID" value="NZ_CP045871.1"/>
</dbReference>
<dbReference type="GO" id="GO:1903785">
    <property type="term" value="P:L-valine transmembrane transport"/>
    <property type="evidence" value="ECO:0007669"/>
    <property type="project" value="TreeGrafter"/>
</dbReference>
<dbReference type="KEGG" id="llp:GH975_06660"/>
<dbReference type="EMBL" id="CP045871">
    <property type="protein sequence ID" value="QGG80272.1"/>
    <property type="molecule type" value="Genomic_DNA"/>
</dbReference>
<comment type="subcellular location">
    <subcellularLocation>
        <location evidence="1">Cell membrane</location>
        <topology evidence="1">Multi-pass membrane protein</topology>
    </subcellularLocation>
</comment>
<keyword evidence="7 8" id="KW-0472">Membrane</keyword>
<feature type="transmembrane region" description="Helical" evidence="8">
    <location>
        <begin position="126"/>
        <end position="150"/>
    </location>
</feature>
<keyword evidence="6 8" id="KW-1133">Transmembrane helix</keyword>
<dbReference type="PANTHER" id="PTHR34979:SF1">
    <property type="entry name" value="INNER MEMBRANE PROTEIN YGAZ"/>
    <property type="match status" value="1"/>
</dbReference>
<evidence type="ECO:0000313" key="9">
    <source>
        <dbReference type="EMBL" id="QGG80272.1"/>
    </source>
</evidence>
<feature type="transmembrane region" description="Helical" evidence="8">
    <location>
        <begin position="64"/>
        <end position="82"/>
    </location>
</feature>
<evidence type="ECO:0000256" key="7">
    <source>
        <dbReference type="ARBA" id="ARBA00023136"/>
    </source>
</evidence>
<dbReference type="GO" id="GO:0005886">
    <property type="term" value="C:plasma membrane"/>
    <property type="evidence" value="ECO:0007669"/>
    <property type="project" value="UniProtKB-SubCell"/>
</dbReference>
<reference evidence="9 10" key="1">
    <citation type="submission" date="2019-11" db="EMBL/GenBank/DDBJ databases">
        <authorList>
            <person name="Khan S.A."/>
            <person name="Jeon C.O."/>
            <person name="Chun B.H."/>
        </authorList>
    </citation>
    <scope>NUCLEOTIDE SEQUENCE [LARGE SCALE GENOMIC DNA]</scope>
    <source>
        <strain evidence="9 10">IMCC 1097</strain>
    </source>
</reference>
<keyword evidence="3" id="KW-0813">Transport</keyword>
<accession>A0A5Q2QD68</accession>
<evidence type="ECO:0000256" key="4">
    <source>
        <dbReference type="ARBA" id="ARBA00022475"/>
    </source>
</evidence>
<protein>
    <submittedName>
        <fullName evidence="9">Branched-chain amino acid ABC transporter permease</fullName>
    </submittedName>
</protein>
<evidence type="ECO:0000256" key="3">
    <source>
        <dbReference type="ARBA" id="ARBA00022448"/>
    </source>
</evidence>
<feature type="transmembrane region" description="Helical" evidence="8">
    <location>
        <begin position="156"/>
        <end position="175"/>
    </location>
</feature>
<proteinExistence type="inferred from homology"/>
<comment type="similarity">
    <text evidence="2">Belongs to the AzlC family.</text>
</comment>
<dbReference type="PANTHER" id="PTHR34979">
    <property type="entry name" value="INNER MEMBRANE PROTEIN YGAZ"/>
    <property type="match status" value="1"/>
</dbReference>